<name>A0A1I4ZU95_9FLAO</name>
<keyword evidence="3" id="KW-1185">Reference proteome</keyword>
<evidence type="ECO:0000313" key="3">
    <source>
        <dbReference type="Proteomes" id="UP000199149"/>
    </source>
</evidence>
<dbReference type="RefSeq" id="WP_092909320.1">
    <property type="nucleotide sequence ID" value="NZ_FOUZ01000014.1"/>
</dbReference>
<evidence type="ECO:0000313" key="2">
    <source>
        <dbReference type="EMBL" id="SFN53623.1"/>
    </source>
</evidence>
<keyword evidence="1" id="KW-0732">Signal</keyword>
<gene>
    <name evidence="2" type="ORF">SAMN05421738_11460</name>
</gene>
<dbReference type="AlphaFoldDB" id="A0A1I4ZU95"/>
<dbReference type="OrthoDB" id="9798438at2"/>
<protein>
    <recommendedName>
        <fullName evidence="4">T9SS C-terminal target domain-containing protein</fullName>
    </recommendedName>
</protein>
<sequence>MKYLAIFLFFILTNHSFAQVVENIDTLSIDDYKMETLYLPPTLNEISALEYEKEDKNVASFWGLNDSGNKPELYRFDAKTGEIINTIFITNAPNIDWEEISTDDNRIYFADFGNNMGNRKNLAIYFIDKKQVDFSNPKQELKAQKIEFYYPEQAIFQFKNLTTNWDAEAFFIYNDKIHIFTKEWSNLQTTHYVVPIDTTKKHAAQKLETFKTNYAVTAAYINTDKNNATNGIYLLGYTKDALAFINWFDLPKNNEDLFFTSQVKKISLPLGFTTQLGQLEGISVLATENKICFSGEEFNFKGFYAKQVMHCINNFTN</sequence>
<dbReference type="EMBL" id="FOUZ01000014">
    <property type="protein sequence ID" value="SFN53623.1"/>
    <property type="molecule type" value="Genomic_DNA"/>
</dbReference>
<feature type="chain" id="PRO_5011653317" description="T9SS C-terminal target domain-containing protein" evidence="1">
    <location>
        <begin position="19"/>
        <end position="317"/>
    </location>
</feature>
<dbReference type="SUPFAM" id="SSF69304">
    <property type="entry name" value="Tricorn protease N-terminal domain"/>
    <property type="match status" value="1"/>
</dbReference>
<dbReference type="STRING" id="684065.SAMN05421738_11460"/>
<reference evidence="3" key="1">
    <citation type="submission" date="2016-10" db="EMBL/GenBank/DDBJ databases">
        <authorList>
            <person name="Varghese N."/>
            <person name="Submissions S."/>
        </authorList>
    </citation>
    <scope>NUCLEOTIDE SEQUENCE [LARGE SCALE GENOMIC DNA]</scope>
    <source>
        <strain evidence="3">XJ109</strain>
    </source>
</reference>
<accession>A0A1I4ZU95</accession>
<proteinExistence type="predicted"/>
<dbReference type="Proteomes" id="UP000199149">
    <property type="component" value="Unassembled WGS sequence"/>
</dbReference>
<evidence type="ECO:0008006" key="4">
    <source>
        <dbReference type="Google" id="ProtNLM"/>
    </source>
</evidence>
<feature type="signal peptide" evidence="1">
    <location>
        <begin position="1"/>
        <end position="18"/>
    </location>
</feature>
<evidence type="ECO:0000256" key="1">
    <source>
        <dbReference type="SAM" id="SignalP"/>
    </source>
</evidence>
<organism evidence="2 3">
    <name type="scientific">Algoriella xinjiangensis</name>
    <dbReference type="NCBI Taxonomy" id="684065"/>
    <lineage>
        <taxon>Bacteria</taxon>
        <taxon>Pseudomonadati</taxon>
        <taxon>Bacteroidota</taxon>
        <taxon>Flavobacteriia</taxon>
        <taxon>Flavobacteriales</taxon>
        <taxon>Weeksellaceae</taxon>
        <taxon>Algoriella</taxon>
    </lineage>
</organism>